<accession>A0A916YH55</accession>
<keyword evidence="1" id="KW-0732">Signal</keyword>
<proteinExistence type="predicted"/>
<feature type="domain" description="Thioredoxin-like fold" evidence="2">
    <location>
        <begin position="35"/>
        <end position="217"/>
    </location>
</feature>
<dbReference type="Gene3D" id="1.10.40.110">
    <property type="match status" value="1"/>
</dbReference>
<dbReference type="RefSeq" id="WP_066761065.1">
    <property type="nucleotide sequence ID" value="NZ_BMIO01000005.1"/>
</dbReference>
<dbReference type="Proteomes" id="UP000598997">
    <property type="component" value="Unassembled WGS sequence"/>
</dbReference>
<evidence type="ECO:0000259" key="2">
    <source>
        <dbReference type="Pfam" id="PF13462"/>
    </source>
</evidence>
<name>A0A916YH55_9SPHN</name>
<evidence type="ECO:0000313" key="3">
    <source>
        <dbReference type="EMBL" id="GGD44989.1"/>
    </source>
</evidence>
<dbReference type="Pfam" id="PF13462">
    <property type="entry name" value="Thioredoxin_4"/>
    <property type="match status" value="1"/>
</dbReference>
<dbReference type="AlphaFoldDB" id="A0A916YH55"/>
<dbReference type="InterPro" id="IPR012336">
    <property type="entry name" value="Thioredoxin-like_fold"/>
</dbReference>
<evidence type="ECO:0000256" key="1">
    <source>
        <dbReference type="SAM" id="SignalP"/>
    </source>
</evidence>
<protein>
    <submittedName>
        <fullName evidence="3">Thiol-disulfide oxidoreductase</fullName>
    </submittedName>
</protein>
<comment type="caution">
    <text evidence="3">The sequence shown here is derived from an EMBL/GenBank/DDBJ whole genome shotgun (WGS) entry which is preliminary data.</text>
</comment>
<feature type="signal peptide" evidence="1">
    <location>
        <begin position="1"/>
        <end position="24"/>
    </location>
</feature>
<dbReference type="InterPro" id="IPR036249">
    <property type="entry name" value="Thioredoxin-like_sf"/>
</dbReference>
<evidence type="ECO:0000313" key="4">
    <source>
        <dbReference type="Proteomes" id="UP000598997"/>
    </source>
</evidence>
<feature type="chain" id="PRO_5037227380" evidence="1">
    <location>
        <begin position="25"/>
        <end position="220"/>
    </location>
</feature>
<dbReference type="OrthoDB" id="8478320at2"/>
<reference evidence="3 4" key="1">
    <citation type="journal article" date="2014" name="Int. J. Syst. Evol. Microbiol.">
        <title>Complete genome sequence of Corynebacterium casei LMG S-19264T (=DSM 44701T), isolated from a smear-ripened cheese.</title>
        <authorList>
            <consortium name="US DOE Joint Genome Institute (JGI-PGF)"/>
            <person name="Walter F."/>
            <person name="Albersmeier A."/>
            <person name="Kalinowski J."/>
            <person name="Ruckert C."/>
        </authorList>
    </citation>
    <scope>NUCLEOTIDE SEQUENCE [LARGE SCALE GENOMIC DNA]</scope>
    <source>
        <strain evidence="3 4">CGMCC 1.15358</strain>
    </source>
</reference>
<dbReference type="EMBL" id="BMIO01000005">
    <property type="protein sequence ID" value="GGD44989.1"/>
    <property type="molecule type" value="Genomic_DNA"/>
</dbReference>
<keyword evidence="4" id="KW-1185">Reference proteome</keyword>
<organism evidence="3 4">
    <name type="scientific">Croceicoccus pelagius</name>
    <dbReference type="NCBI Taxonomy" id="1703341"/>
    <lineage>
        <taxon>Bacteria</taxon>
        <taxon>Pseudomonadati</taxon>
        <taxon>Pseudomonadota</taxon>
        <taxon>Alphaproteobacteria</taxon>
        <taxon>Sphingomonadales</taxon>
        <taxon>Erythrobacteraceae</taxon>
        <taxon>Croceicoccus</taxon>
    </lineage>
</organism>
<gene>
    <name evidence="3" type="ORF">GCM10010989_18880</name>
</gene>
<dbReference type="SUPFAM" id="SSF52833">
    <property type="entry name" value="Thioredoxin-like"/>
    <property type="match status" value="1"/>
</dbReference>
<sequence>MSAITRLAGAIALVIAMIASPVMAQSVANPEPGVHVIGKGATKLTEYVSYTCPHCAHFEQEGGEVLRSVYASTDKLKIEVRHLVRDPFDLTAAMLTNCGSPTKFNRNHSFFMREQRTWLGKLVKATQAQQNRYNSGTYVSRRRAIAQDAGFYDMMRTLGYQRAEVDKCLANDALATTLAEKTKGYSELGVRGTPSFAIDDVLLAGTSDWQSLKFQLDLKL</sequence>
<dbReference type="Gene3D" id="3.40.30.10">
    <property type="entry name" value="Glutaredoxin"/>
    <property type="match status" value="1"/>
</dbReference>
<dbReference type="CDD" id="cd02972">
    <property type="entry name" value="DsbA_family"/>
    <property type="match status" value="1"/>
</dbReference>